<keyword evidence="3" id="KW-1185">Reference proteome</keyword>
<name>A0A8H7S118_9FUNG</name>
<comment type="caution">
    <text evidence="2">The sequence shown here is derived from an EMBL/GenBank/DDBJ whole genome shotgun (WGS) entry which is preliminary data.</text>
</comment>
<feature type="region of interest" description="Disordered" evidence="1">
    <location>
        <begin position="86"/>
        <end position="119"/>
    </location>
</feature>
<feature type="compositionally biased region" description="Low complexity" evidence="1">
    <location>
        <begin position="87"/>
        <end position="114"/>
    </location>
</feature>
<proteinExistence type="predicted"/>
<sequence>MMTTYKRNSGDWSSSRTSHSRSSGYSPTTNFSCNSPINSSSFDSINNNTNTNTMTSPATTTTEMSARTTPTSTNAVPRAYHIPYSYSQQQQQQQQPFNNNNNNSNKSRQQSQQQKLPPKRFFPLSISDKLKRIPDPPLCFCGEAAFRTDSEMGIIYDCHALHKKERKRICGFHIHQRAWDGFRRQLLKGQDLDQHDPELRICPYFNYTFCVLFHYINDYPKKFPPTPKCFCNLQVIVAEVEDYDKDSGSYYQRIIFKCPHHDIDGAKPKCTWSLNAEEVPFRRPKYLLHSRDLDEMVARLRARMRIRDQQETPPSRFQKNTGT</sequence>
<dbReference type="EMBL" id="JAEPRB010000163">
    <property type="protein sequence ID" value="KAG2219807.1"/>
    <property type="molecule type" value="Genomic_DNA"/>
</dbReference>
<reference evidence="2 3" key="1">
    <citation type="submission" date="2020-12" db="EMBL/GenBank/DDBJ databases">
        <title>Metabolic potential, ecology and presence of endohyphal bacteria is reflected in genomic diversity of Mucoromycotina.</title>
        <authorList>
            <person name="Muszewska A."/>
            <person name="Okrasinska A."/>
            <person name="Steczkiewicz K."/>
            <person name="Drgas O."/>
            <person name="Orlowska M."/>
            <person name="Perlinska-Lenart U."/>
            <person name="Aleksandrzak-Piekarczyk T."/>
            <person name="Szatraj K."/>
            <person name="Zielenkiewicz U."/>
            <person name="Pilsyk S."/>
            <person name="Malc E."/>
            <person name="Mieczkowski P."/>
            <person name="Kruszewska J.S."/>
            <person name="Biernat P."/>
            <person name="Pawlowska J."/>
        </authorList>
    </citation>
    <scope>NUCLEOTIDE SEQUENCE [LARGE SCALE GENOMIC DNA]</scope>
    <source>
        <strain evidence="2 3">CBS 142.35</strain>
    </source>
</reference>
<evidence type="ECO:0000256" key="1">
    <source>
        <dbReference type="SAM" id="MobiDB-lite"/>
    </source>
</evidence>
<dbReference type="AlphaFoldDB" id="A0A8H7S118"/>
<accession>A0A8H7S118</accession>
<dbReference type="Proteomes" id="UP000646827">
    <property type="component" value="Unassembled WGS sequence"/>
</dbReference>
<feature type="region of interest" description="Disordered" evidence="1">
    <location>
        <begin position="1"/>
        <end position="73"/>
    </location>
</feature>
<feature type="compositionally biased region" description="Low complexity" evidence="1">
    <location>
        <begin position="10"/>
        <end position="73"/>
    </location>
</feature>
<evidence type="ECO:0000313" key="3">
    <source>
        <dbReference type="Proteomes" id="UP000646827"/>
    </source>
</evidence>
<evidence type="ECO:0000313" key="2">
    <source>
        <dbReference type="EMBL" id="KAG2219807.1"/>
    </source>
</evidence>
<protein>
    <submittedName>
        <fullName evidence="2">Uncharacterized protein</fullName>
    </submittedName>
</protein>
<organism evidence="2 3">
    <name type="scientific">Circinella minor</name>
    <dbReference type="NCBI Taxonomy" id="1195481"/>
    <lineage>
        <taxon>Eukaryota</taxon>
        <taxon>Fungi</taxon>
        <taxon>Fungi incertae sedis</taxon>
        <taxon>Mucoromycota</taxon>
        <taxon>Mucoromycotina</taxon>
        <taxon>Mucoromycetes</taxon>
        <taxon>Mucorales</taxon>
        <taxon>Lichtheimiaceae</taxon>
        <taxon>Circinella</taxon>
    </lineage>
</organism>
<gene>
    <name evidence="2" type="ORF">INT45_001139</name>
</gene>
<dbReference type="OrthoDB" id="1711136at2759"/>